<reference evidence="1 2" key="1">
    <citation type="submission" date="2021-06" db="EMBL/GenBank/DDBJ databases">
        <authorList>
            <person name="Palmer J.M."/>
        </authorList>
    </citation>
    <scope>NUCLEOTIDE SEQUENCE [LARGE SCALE GENOMIC DNA]</scope>
    <source>
        <strain evidence="1 2">AS_MEX2019</strain>
        <tissue evidence="1">Muscle</tissue>
    </source>
</reference>
<dbReference type="EMBL" id="JAHRIP010010907">
    <property type="protein sequence ID" value="MEQ2284186.1"/>
    <property type="molecule type" value="Genomic_DNA"/>
</dbReference>
<evidence type="ECO:0000313" key="1">
    <source>
        <dbReference type="EMBL" id="MEQ2284186.1"/>
    </source>
</evidence>
<gene>
    <name evidence="1" type="ORF">AMECASPLE_018980</name>
</gene>
<sequence length="105" mass="11920">MLLSRCKIKQIFIARQQTAKAHAFIQHITNLSVLQFNSFVKTLSDSYSLIIFAALKKWFRHSVPSLCCKKKLVSVFGVAPNMQPGIRNQALKDKGYLCGSFSSYY</sequence>
<protein>
    <submittedName>
        <fullName evidence="1">Uncharacterized protein</fullName>
    </submittedName>
</protein>
<keyword evidence="2" id="KW-1185">Reference proteome</keyword>
<organism evidence="1 2">
    <name type="scientific">Ameca splendens</name>
    <dbReference type="NCBI Taxonomy" id="208324"/>
    <lineage>
        <taxon>Eukaryota</taxon>
        <taxon>Metazoa</taxon>
        <taxon>Chordata</taxon>
        <taxon>Craniata</taxon>
        <taxon>Vertebrata</taxon>
        <taxon>Euteleostomi</taxon>
        <taxon>Actinopterygii</taxon>
        <taxon>Neopterygii</taxon>
        <taxon>Teleostei</taxon>
        <taxon>Neoteleostei</taxon>
        <taxon>Acanthomorphata</taxon>
        <taxon>Ovalentaria</taxon>
        <taxon>Atherinomorphae</taxon>
        <taxon>Cyprinodontiformes</taxon>
        <taxon>Goodeidae</taxon>
        <taxon>Ameca</taxon>
    </lineage>
</organism>
<comment type="caution">
    <text evidence="1">The sequence shown here is derived from an EMBL/GenBank/DDBJ whole genome shotgun (WGS) entry which is preliminary data.</text>
</comment>
<name>A0ABV0XRV6_9TELE</name>
<evidence type="ECO:0000313" key="2">
    <source>
        <dbReference type="Proteomes" id="UP001469553"/>
    </source>
</evidence>
<proteinExistence type="predicted"/>
<dbReference type="Proteomes" id="UP001469553">
    <property type="component" value="Unassembled WGS sequence"/>
</dbReference>
<accession>A0ABV0XRV6</accession>